<feature type="chain" id="PRO_5005222640" description="GDT1 family protein" evidence="6">
    <location>
        <begin position="24"/>
        <end position="272"/>
    </location>
</feature>
<keyword evidence="3 6" id="KW-0812">Transmembrane</keyword>
<dbReference type="GO" id="GO:0015085">
    <property type="term" value="F:calcium ion transmembrane transporter activity"/>
    <property type="evidence" value="ECO:0007669"/>
    <property type="project" value="TreeGrafter"/>
</dbReference>
<name>A0A0H5QHI9_9EUKA</name>
<feature type="transmembrane region" description="Helical" evidence="6">
    <location>
        <begin position="219"/>
        <end position="239"/>
    </location>
</feature>
<dbReference type="Pfam" id="PF01169">
    <property type="entry name" value="GDT1"/>
    <property type="match status" value="2"/>
</dbReference>
<dbReference type="GO" id="GO:0016020">
    <property type="term" value="C:membrane"/>
    <property type="evidence" value="ECO:0007669"/>
    <property type="project" value="UniProtKB-SubCell"/>
</dbReference>
<evidence type="ECO:0000256" key="4">
    <source>
        <dbReference type="ARBA" id="ARBA00022989"/>
    </source>
</evidence>
<accession>A0A0H5QHI9</accession>
<dbReference type="EMBL" id="HACM01001048">
    <property type="protein sequence ID" value="CRZ01490.1"/>
    <property type="molecule type" value="Transcribed_RNA"/>
</dbReference>
<dbReference type="GO" id="GO:0005794">
    <property type="term" value="C:Golgi apparatus"/>
    <property type="evidence" value="ECO:0007669"/>
    <property type="project" value="TreeGrafter"/>
</dbReference>
<dbReference type="GO" id="GO:0032468">
    <property type="term" value="P:Golgi calcium ion homeostasis"/>
    <property type="evidence" value="ECO:0007669"/>
    <property type="project" value="TreeGrafter"/>
</dbReference>
<sequence>MDNRSLSILVILFTTALIHRCSCQQPDASSDDQSTYKTPSSMMSALIASFTMIVSSEIGDKTFFIAAIMSMRHDRRIVFLGAIMALFVMTVLSAILGSALPALLPRFYTHIAAICLFLVFGLKLLKDALSISDDDLQGEIDETEAEVNAMSSKRTDETDDDDMNELESQTGVSLHRKKSHLALSTKYILTQAFTMTFLAEWGDRSQIATIVMAADSNPYGVVIGGVMGHTFCTLMAVLGGKLLAARISERTVHILGGVLFLFFAVHSIVSGH</sequence>
<dbReference type="InterPro" id="IPR049555">
    <property type="entry name" value="GDT1-like_CS"/>
</dbReference>
<dbReference type="PANTHER" id="PTHR12608:SF1">
    <property type="entry name" value="TRANSMEMBRANE PROTEIN 165"/>
    <property type="match status" value="1"/>
</dbReference>
<evidence type="ECO:0000256" key="6">
    <source>
        <dbReference type="RuleBase" id="RU365102"/>
    </source>
</evidence>
<feature type="region of interest" description="Disordered" evidence="7">
    <location>
        <begin position="144"/>
        <end position="164"/>
    </location>
</feature>
<dbReference type="GO" id="GO:0005384">
    <property type="term" value="F:manganese ion transmembrane transporter activity"/>
    <property type="evidence" value="ECO:0007669"/>
    <property type="project" value="TreeGrafter"/>
</dbReference>
<evidence type="ECO:0000256" key="2">
    <source>
        <dbReference type="ARBA" id="ARBA00009190"/>
    </source>
</evidence>
<dbReference type="PROSITE" id="PS01214">
    <property type="entry name" value="UPF0016"/>
    <property type="match status" value="1"/>
</dbReference>
<comment type="similarity">
    <text evidence="2 6">Belongs to the GDT1 family.</text>
</comment>
<feature type="transmembrane region" description="Helical" evidence="6">
    <location>
        <begin position="251"/>
        <end position="269"/>
    </location>
</feature>
<feature type="transmembrane region" description="Helical" evidence="6">
    <location>
        <begin position="77"/>
        <end position="101"/>
    </location>
</feature>
<evidence type="ECO:0000256" key="7">
    <source>
        <dbReference type="SAM" id="MobiDB-lite"/>
    </source>
</evidence>
<feature type="transmembrane region" description="Helical" evidence="6">
    <location>
        <begin position="107"/>
        <end position="125"/>
    </location>
</feature>
<evidence type="ECO:0000313" key="8">
    <source>
        <dbReference type="EMBL" id="CRZ01490.1"/>
    </source>
</evidence>
<keyword evidence="4 6" id="KW-1133">Transmembrane helix</keyword>
<protein>
    <recommendedName>
        <fullName evidence="6">GDT1 family protein</fullName>
    </recommendedName>
</protein>
<evidence type="ECO:0000256" key="1">
    <source>
        <dbReference type="ARBA" id="ARBA00004141"/>
    </source>
</evidence>
<dbReference type="InterPro" id="IPR001727">
    <property type="entry name" value="GDT1-like"/>
</dbReference>
<evidence type="ECO:0000256" key="5">
    <source>
        <dbReference type="ARBA" id="ARBA00023136"/>
    </source>
</evidence>
<keyword evidence="6" id="KW-0732">Signal</keyword>
<dbReference type="AlphaFoldDB" id="A0A0H5QHI9"/>
<keyword evidence="5 6" id="KW-0472">Membrane</keyword>
<comment type="subcellular location">
    <subcellularLocation>
        <location evidence="1 6">Membrane</location>
        <topology evidence="1 6">Multi-pass membrane protein</topology>
    </subcellularLocation>
</comment>
<feature type="signal peptide" evidence="6">
    <location>
        <begin position="1"/>
        <end position="23"/>
    </location>
</feature>
<evidence type="ECO:0000256" key="3">
    <source>
        <dbReference type="ARBA" id="ARBA00022692"/>
    </source>
</evidence>
<dbReference type="GO" id="GO:0032472">
    <property type="term" value="P:Golgi calcium ion transport"/>
    <property type="evidence" value="ECO:0007669"/>
    <property type="project" value="TreeGrafter"/>
</dbReference>
<proteinExistence type="inferred from homology"/>
<organism evidence="8">
    <name type="scientific">Spongospora subterranea</name>
    <dbReference type="NCBI Taxonomy" id="70186"/>
    <lineage>
        <taxon>Eukaryota</taxon>
        <taxon>Sar</taxon>
        <taxon>Rhizaria</taxon>
        <taxon>Endomyxa</taxon>
        <taxon>Phytomyxea</taxon>
        <taxon>Plasmodiophorida</taxon>
        <taxon>Plasmodiophoridae</taxon>
        <taxon>Spongospora</taxon>
    </lineage>
</organism>
<comment type="caution">
    <text evidence="6">Lacks conserved residue(s) required for the propagation of feature annotation.</text>
</comment>
<dbReference type="PANTHER" id="PTHR12608">
    <property type="entry name" value="TRANSMEMBRANE PROTEIN HTP-1 RELATED"/>
    <property type="match status" value="1"/>
</dbReference>
<reference evidence="8" key="1">
    <citation type="submission" date="2015-04" db="EMBL/GenBank/DDBJ databases">
        <title>The genome sequence of the plant pathogenic Rhizarian Plasmodiophora brassicae reveals insights in its biotrophic life cycle and the origin of chitin synthesis.</title>
        <authorList>
            <person name="Schwelm A."/>
            <person name="Fogelqvist J."/>
            <person name="Knaust A."/>
            <person name="Julke S."/>
            <person name="Lilja T."/>
            <person name="Dhandapani V."/>
            <person name="Bonilla-Rosso G."/>
            <person name="Karlsson M."/>
            <person name="Shevchenko A."/>
            <person name="Choi S.R."/>
            <person name="Kim H.G."/>
            <person name="Park J.Y."/>
            <person name="Lim Y.P."/>
            <person name="Ludwig-Muller J."/>
            <person name="Dixelius C."/>
        </authorList>
    </citation>
    <scope>NUCLEOTIDE SEQUENCE</scope>
    <source>
        <tissue evidence="8">Potato root galls</tissue>
    </source>
</reference>